<feature type="transmembrane region" description="Helical" evidence="1">
    <location>
        <begin position="39"/>
        <end position="57"/>
    </location>
</feature>
<name>A0ABY5NQJ4_9FLAO</name>
<evidence type="ECO:0000256" key="1">
    <source>
        <dbReference type="SAM" id="Phobius"/>
    </source>
</evidence>
<dbReference type="RefSeq" id="WP_257498588.1">
    <property type="nucleotide sequence ID" value="NZ_CP102382.1"/>
</dbReference>
<proteinExistence type="predicted"/>
<evidence type="ECO:0000313" key="3">
    <source>
        <dbReference type="Proteomes" id="UP001317001"/>
    </source>
</evidence>
<dbReference type="Pfam" id="PF13858">
    <property type="entry name" value="DUF4199"/>
    <property type="match status" value="1"/>
</dbReference>
<keyword evidence="1" id="KW-0812">Transmembrane</keyword>
<feature type="transmembrane region" description="Helical" evidence="1">
    <location>
        <begin position="133"/>
        <end position="156"/>
    </location>
</feature>
<gene>
    <name evidence="2" type="ORF">NPX36_10080</name>
</gene>
<evidence type="ECO:0000313" key="2">
    <source>
        <dbReference type="EMBL" id="UUV20684.1"/>
    </source>
</evidence>
<accession>A0ABY5NQJ4</accession>
<dbReference type="EMBL" id="CP102382">
    <property type="protein sequence ID" value="UUV20684.1"/>
    <property type="molecule type" value="Genomic_DNA"/>
</dbReference>
<sequence length="160" mass="18292">MKNIRIEVKWALLFAIMSLVWMWLEKLSGLHSTYIDYHMYITNLFAIPAIWFMVMGLKDKKKNFYNGIMTYKQGLISGAILSLCIAVLSPITQWITSYIITPEYFPNVIKRSVELGYYPSTSAAEAYFNYNNYAIQSAIGALAMGIVTTAIAMIFIRTKK</sequence>
<reference evidence="2 3" key="1">
    <citation type="submission" date="2022-08" db="EMBL/GenBank/DDBJ databases">
        <title>Myroides zhujiangensis sp. nov., a novel bacterium isolated from sediment in the Pearl River Estuary.</title>
        <authorList>
            <person name="Cui L."/>
        </authorList>
    </citation>
    <scope>NUCLEOTIDE SEQUENCE [LARGE SCALE GENOMIC DNA]</scope>
    <source>
        <strain evidence="2 3">SCSIO 72103</strain>
    </source>
</reference>
<keyword evidence="1" id="KW-0472">Membrane</keyword>
<keyword evidence="1" id="KW-1133">Transmembrane helix</keyword>
<organism evidence="2 3">
    <name type="scientific">Paenimyroides aestuarii</name>
    <dbReference type="NCBI Taxonomy" id="2968490"/>
    <lineage>
        <taxon>Bacteria</taxon>
        <taxon>Pseudomonadati</taxon>
        <taxon>Bacteroidota</taxon>
        <taxon>Flavobacteriia</taxon>
        <taxon>Flavobacteriales</taxon>
        <taxon>Flavobacteriaceae</taxon>
        <taxon>Paenimyroides</taxon>
    </lineage>
</organism>
<dbReference type="InterPro" id="IPR025250">
    <property type="entry name" value="DUF4199"/>
</dbReference>
<feature type="transmembrane region" description="Helical" evidence="1">
    <location>
        <begin position="7"/>
        <end position="24"/>
    </location>
</feature>
<dbReference type="Proteomes" id="UP001317001">
    <property type="component" value="Chromosome"/>
</dbReference>
<protein>
    <submittedName>
        <fullName evidence="2">DUF4199 domain-containing protein</fullName>
    </submittedName>
</protein>
<keyword evidence="3" id="KW-1185">Reference proteome</keyword>
<feature type="transmembrane region" description="Helical" evidence="1">
    <location>
        <begin position="78"/>
        <end position="100"/>
    </location>
</feature>